<protein>
    <submittedName>
        <fullName evidence="1">Uncharacterized protein</fullName>
    </submittedName>
</protein>
<reference evidence="1 2" key="1">
    <citation type="submission" date="2019-08" db="EMBL/GenBank/DDBJ databases">
        <authorList>
            <person name="Alioto T."/>
            <person name="Alioto T."/>
            <person name="Gomez Garrido J."/>
        </authorList>
    </citation>
    <scope>NUCLEOTIDE SEQUENCE [LARGE SCALE GENOMIC DNA]</scope>
</reference>
<organism evidence="1 2">
    <name type="scientific">Cinara cedri</name>
    <dbReference type="NCBI Taxonomy" id="506608"/>
    <lineage>
        <taxon>Eukaryota</taxon>
        <taxon>Metazoa</taxon>
        <taxon>Ecdysozoa</taxon>
        <taxon>Arthropoda</taxon>
        <taxon>Hexapoda</taxon>
        <taxon>Insecta</taxon>
        <taxon>Pterygota</taxon>
        <taxon>Neoptera</taxon>
        <taxon>Paraneoptera</taxon>
        <taxon>Hemiptera</taxon>
        <taxon>Sternorrhyncha</taxon>
        <taxon>Aphidomorpha</taxon>
        <taxon>Aphidoidea</taxon>
        <taxon>Aphididae</taxon>
        <taxon>Lachninae</taxon>
        <taxon>Cinara</taxon>
    </lineage>
</organism>
<accession>A0A5E4NDR2</accession>
<name>A0A5E4NDR2_9HEMI</name>
<dbReference type="AlphaFoldDB" id="A0A5E4NDR2"/>
<evidence type="ECO:0000313" key="2">
    <source>
        <dbReference type="Proteomes" id="UP000325440"/>
    </source>
</evidence>
<keyword evidence="2" id="KW-1185">Reference proteome</keyword>
<dbReference type="OrthoDB" id="6763940at2759"/>
<evidence type="ECO:0000313" key="1">
    <source>
        <dbReference type="EMBL" id="VVC42961.1"/>
    </source>
</evidence>
<proteinExistence type="predicted"/>
<sequence>MIQRNIWENILTHDFTGTSCTPEKVAKQTKNAQTVVASWLTLRASLNQQTSPMIAFCTISAAYRYDKNDIIHHDLKMSSAQDKITRFAGKHARKLELHKNATAKQLLDYSKDIRRLKRLKLFDLV</sequence>
<dbReference type="Proteomes" id="UP000325440">
    <property type="component" value="Unassembled WGS sequence"/>
</dbReference>
<dbReference type="EMBL" id="CABPRJ010002104">
    <property type="protein sequence ID" value="VVC42961.1"/>
    <property type="molecule type" value="Genomic_DNA"/>
</dbReference>
<gene>
    <name evidence="1" type="ORF">CINCED_3A019570</name>
</gene>